<dbReference type="GO" id="GO:0005737">
    <property type="term" value="C:cytoplasm"/>
    <property type="evidence" value="ECO:0007669"/>
    <property type="project" value="UniProtKB-SubCell"/>
</dbReference>
<dbReference type="Gene3D" id="3.40.250.10">
    <property type="entry name" value="Rhodanese-like domain"/>
    <property type="match status" value="1"/>
</dbReference>
<name>A0A348WQV8_9GAMM</name>
<evidence type="ECO:0000256" key="2">
    <source>
        <dbReference type="ARBA" id="ARBA00022679"/>
    </source>
</evidence>
<feature type="domain" description="Rhodanese" evidence="4">
    <location>
        <begin position="19"/>
        <end position="107"/>
    </location>
</feature>
<evidence type="ECO:0000256" key="1">
    <source>
        <dbReference type="ARBA" id="ARBA00022490"/>
    </source>
</evidence>
<evidence type="ECO:0000313" key="6">
    <source>
        <dbReference type="Proteomes" id="UP000262878"/>
    </source>
</evidence>
<comment type="subcellular location">
    <subcellularLocation>
        <location evidence="3">Cytoplasm</location>
    </subcellularLocation>
</comment>
<sequence>MTQSVRHISLVEAHQAWASDASPVFVDIRDPQSFQAGHIPNAQPLNNDNISDFLANTDKDTQVIVVCYHGISSQQAALVLESQGLTQVSSMDGGFTAWQTAYPEAVEQG</sequence>
<dbReference type="InterPro" id="IPR023695">
    <property type="entry name" value="Thiosulf_sulfurTrfase"/>
</dbReference>
<dbReference type="RefSeq" id="WP_006953835.1">
    <property type="nucleotide sequence ID" value="NZ_DAIRLQ010000010.1"/>
</dbReference>
<organism evidence="5 6">
    <name type="scientific">Idiomarina baltica</name>
    <dbReference type="NCBI Taxonomy" id="190892"/>
    <lineage>
        <taxon>Bacteria</taxon>
        <taxon>Pseudomonadati</taxon>
        <taxon>Pseudomonadota</taxon>
        <taxon>Gammaproteobacteria</taxon>
        <taxon>Alteromonadales</taxon>
        <taxon>Idiomarinaceae</taxon>
        <taxon>Idiomarina</taxon>
    </lineage>
</organism>
<comment type="similarity">
    <text evidence="3">Belongs to the GlpE family.</text>
</comment>
<dbReference type="PROSITE" id="PS50206">
    <property type="entry name" value="RHODANESE_3"/>
    <property type="match status" value="1"/>
</dbReference>
<dbReference type="PANTHER" id="PTHR43031:SF6">
    <property type="entry name" value="THIOSULFATE SULFURTRANSFERASE GLPE"/>
    <property type="match status" value="1"/>
</dbReference>
<reference evidence="5 6" key="1">
    <citation type="journal article" date="2018" name="Nat. Biotechnol.">
        <title>A standardized bacterial taxonomy based on genome phylogeny substantially revises the tree of life.</title>
        <authorList>
            <person name="Parks D.H."/>
            <person name="Chuvochina M."/>
            <person name="Waite D.W."/>
            <person name="Rinke C."/>
            <person name="Skarshewski A."/>
            <person name="Chaumeil P.A."/>
            <person name="Hugenholtz P."/>
        </authorList>
    </citation>
    <scope>NUCLEOTIDE SEQUENCE [LARGE SCALE GENOMIC DNA]</scope>
    <source>
        <strain evidence="5">UBA9360</strain>
    </source>
</reference>
<dbReference type="EMBL" id="DMUP01000221">
    <property type="protein sequence ID" value="HAR56920.1"/>
    <property type="molecule type" value="Genomic_DNA"/>
</dbReference>
<evidence type="ECO:0000256" key="3">
    <source>
        <dbReference type="HAMAP-Rule" id="MF_01009"/>
    </source>
</evidence>
<dbReference type="HAMAP" id="MF_01009">
    <property type="entry name" value="Thiosulf_sulfurtr"/>
    <property type="match status" value="1"/>
</dbReference>
<keyword evidence="2 3" id="KW-0808">Transferase</keyword>
<comment type="catalytic activity">
    <reaction evidence="3">
        <text>thiosulfate + [thioredoxin]-dithiol = [thioredoxin]-disulfide + hydrogen sulfide + sulfite + 2 H(+)</text>
        <dbReference type="Rhea" id="RHEA:83859"/>
        <dbReference type="Rhea" id="RHEA-COMP:10698"/>
        <dbReference type="Rhea" id="RHEA-COMP:10700"/>
        <dbReference type="ChEBI" id="CHEBI:15378"/>
        <dbReference type="ChEBI" id="CHEBI:17359"/>
        <dbReference type="ChEBI" id="CHEBI:29919"/>
        <dbReference type="ChEBI" id="CHEBI:29950"/>
        <dbReference type="ChEBI" id="CHEBI:33542"/>
        <dbReference type="ChEBI" id="CHEBI:50058"/>
    </reaction>
</comment>
<dbReference type="STRING" id="314276.OS145_02140"/>
<protein>
    <recommendedName>
        <fullName evidence="3">Thiosulfate sulfurtransferase GlpE</fullName>
        <ecNumber evidence="3">2.8.1.1</ecNumber>
    </recommendedName>
</protein>
<evidence type="ECO:0000313" key="5">
    <source>
        <dbReference type="EMBL" id="HAR56920.1"/>
    </source>
</evidence>
<keyword evidence="1 3" id="KW-0963">Cytoplasm</keyword>
<dbReference type="EC" id="2.8.1.1" evidence="3"/>
<dbReference type="GO" id="GO:0004792">
    <property type="term" value="F:thiosulfate-cyanide sulfurtransferase activity"/>
    <property type="evidence" value="ECO:0007669"/>
    <property type="project" value="UniProtKB-UniRule"/>
</dbReference>
<dbReference type="NCBIfam" id="NF001195">
    <property type="entry name" value="PRK00162.1"/>
    <property type="match status" value="1"/>
</dbReference>
<proteinExistence type="inferred from homology"/>
<dbReference type="SMART" id="SM00450">
    <property type="entry name" value="RHOD"/>
    <property type="match status" value="1"/>
</dbReference>
<dbReference type="AlphaFoldDB" id="A0A348WQV8"/>
<dbReference type="GO" id="GO:0103041">
    <property type="term" value="F:thiosulfate-thioredoxin sulfurtransferase activity"/>
    <property type="evidence" value="ECO:0007669"/>
    <property type="project" value="RHEA"/>
</dbReference>
<comment type="function">
    <text evidence="3">Transferase that catalyzes the transfer of sulfur from thiosulfate to thiophilic acceptors such as cyanide or dithiols. May function in a CysM-independent thiosulfate assimilation pathway by catalyzing the conversion of thiosulfate to sulfite, which can then be used for L-cysteine biosynthesis.</text>
</comment>
<accession>A0A348WQV8</accession>
<dbReference type="InterPro" id="IPR050229">
    <property type="entry name" value="GlpE_sulfurtransferase"/>
</dbReference>
<dbReference type="Pfam" id="PF00581">
    <property type="entry name" value="Rhodanese"/>
    <property type="match status" value="1"/>
</dbReference>
<dbReference type="CDD" id="cd01444">
    <property type="entry name" value="GlpE_ST"/>
    <property type="match status" value="1"/>
</dbReference>
<dbReference type="InterPro" id="IPR036873">
    <property type="entry name" value="Rhodanese-like_dom_sf"/>
</dbReference>
<dbReference type="PANTHER" id="PTHR43031">
    <property type="entry name" value="FAD-DEPENDENT OXIDOREDUCTASE"/>
    <property type="match status" value="1"/>
</dbReference>
<comment type="caution">
    <text evidence="5">The sequence shown here is derived from an EMBL/GenBank/DDBJ whole genome shotgun (WGS) entry which is preliminary data.</text>
</comment>
<gene>
    <name evidence="3" type="primary">glpE</name>
    <name evidence="5" type="ORF">DCR58_09085</name>
</gene>
<comment type="catalytic activity">
    <reaction evidence="3">
        <text>thiosulfate + hydrogen cyanide = thiocyanate + sulfite + 2 H(+)</text>
        <dbReference type="Rhea" id="RHEA:16881"/>
        <dbReference type="ChEBI" id="CHEBI:15378"/>
        <dbReference type="ChEBI" id="CHEBI:17359"/>
        <dbReference type="ChEBI" id="CHEBI:18022"/>
        <dbReference type="ChEBI" id="CHEBI:18407"/>
        <dbReference type="ChEBI" id="CHEBI:33542"/>
        <dbReference type="EC" id="2.8.1.1"/>
    </reaction>
</comment>
<dbReference type="SUPFAM" id="SSF52821">
    <property type="entry name" value="Rhodanese/Cell cycle control phosphatase"/>
    <property type="match status" value="1"/>
</dbReference>
<evidence type="ECO:0000259" key="4">
    <source>
        <dbReference type="PROSITE" id="PS50206"/>
    </source>
</evidence>
<dbReference type="InterPro" id="IPR001763">
    <property type="entry name" value="Rhodanese-like_dom"/>
</dbReference>
<dbReference type="Proteomes" id="UP000262878">
    <property type="component" value="Unassembled WGS sequence"/>
</dbReference>
<feature type="active site" description="Cysteine persulfide intermediate" evidence="3">
    <location>
        <position position="67"/>
    </location>
</feature>